<accession>A0AAW9I0J1</accession>
<dbReference type="InterPro" id="IPR041677">
    <property type="entry name" value="DNA2/NAM7_AAA_11"/>
</dbReference>
<dbReference type="Pfam" id="PF13087">
    <property type="entry name" value="AAA_12"/>
    <property type="match status" value="1"/>
</dbReference>
<dbReference type="InterPro" id="IPR027417">
    <property type="entry name" value="P-loop_NTPase"/>
</dbReference>
<dbReference type="RefSeq" id="WP_111916685.1">
    <property type="nucleotide sequence ID" value="NZ_CATNWL010000004.1"/>
</dbReference>
<dbReference type="Gene3D" id="3.40.960.10">
    <property type="entry name" value="VSR Endonuclease"/>
    <property type="match status" value="1"/>
</dbReference>
<evidence type="ECO:0000256" key="2">
    <source>
        <dbReference type="ARBA" id="ARBA00022741"/>
    </source>
</evidence>
<dbReference type="InterPro" id="IPR049468">
    <property type="entry name" value="Restrct_endonuc-II-like_dom"/>
</dbReference>
<feature type="coiled-coil region" evidence="6">
    <location>
        <begin position="72"/>
        <end position="129"/>
    </location>
</feature>
<evidence type="ECO:0000256" key="4">
    <source>
        <dbReference type="ARBA" id="ARBA00022806"/>
    </source>
</evidence>
<protein>
    <submittedName>
        <fullName evidence="10">AAA family ATPase</fullName>
    </submittedName>
</protein>
<keyword evidence="4" id="KW-0347">Helicase</keyword>
<evidence type="ECO:0000256" key="6">
    <source>
        <dbReference type="SAM" id="Coils"/>
    </source>
</evidence>
<gene>
    <name evidence="10" type="ORF">GNF68_09860</name>
</gene>
<dbReference type="InterPro" id="IPR047187">
    <property type="entry name" value="SF1_C_Upf1"/>
</dbReference>
<dbReference type="SUPFAM" id="SSF52980">
    <property type="entry name" value="Restriction endonuclease-like"/>
    <property type="match status" value="1"/>
</dbReference>
<dbReference type="GO" id="GO:0016787">
    <property type="term" value="F:hydrolase activity"/>
    <property type="evidence" value="ECO:0007669"/>
    <property type="project" value="UniProtKB-KW"/>
</dbReference>
<feature type="coiled-coil region" evidence="6">
    <location>
        <begin position="525"/>
        <end position="588"/>
    </location>
</feature>
<keyword evidence="5" id="KW-0067">ATP-binding</keyword>
<feature type="domain" description="DNA2/NAM7 helicase helicase" evidence="7">
    <location>
        <begin position="853"/>
        <end position="1004"/>
    </location>
</feature>
<feature type="domain" description="DNA2/NAM7 helicase-like C-terminal" evidence="8">
    <location>
        <begin position="1033"/>
        <end position="1233"/>
    </location>
</feature>
<dbReference type="Pfam" id="PF18741">
    <property type="entry name" value="MTES_1575"/>
    <property type="match status" value="1"/>
</dbReference>
<dbReference type="GO" id="GO:0043139">
    <property type="term" value="F:5'-3' DNA helicase activity"/>
    <property type="evidence" value="ECO:0007669"/>
    <property type="project" value="TreeGrafter"/>
</dbReference>
<evidence type="ECO:0000259" key="8">
    <source>
        <dbReference type="Pfam" id="PF13087"/>
    </source>
</evidence>
<dbReference type="GO" id="GO:0005524">
    <property type="term" value="F:ATP binding"/>
    <property type="evidence" value="ECO:0007669"/>
    <property type="project" value="UniProtKB-KW"/>
</dbReference>
<organism evidence="10 11">
    <name type="scientific">Clostridium perfringens</name>
    <dbReference type="NCBI Taxonomy" id="1502"/>
    <lineage>
        <taxon>Bacteria</taxon>
        <taxon>Bacillati</taxon>
        <taxon>Bacillota</taxon>
        <taxon>Clostridia</taxon>
        <taxon>Eubacteriales</taxon>
        <taxon>Clostridiaceae</taxon>
        <taxon>Clostridium</taxon>
    </lineage>
</organism>
<evidence type="ECO:0000259" key="9">
    <source>
        <dbReference type="Pfam" id="PF18741"/>
    </source>
</evidence>
<dbReference type="SUPFAM" id="SSF52540">
    <property type="entry name" value="P-loop containing nucleoside triphosphate hydrolases"/>
    <property type="match status" value="1"/>
</dbReference>
<evidence type="ECO:0000259" key="7">
    <source>
        <dbReference type="Pfam" id="PF13086"/>
    </source>
</evidence>
<dbReference type="PANTHER" id="PTHR43788">
    <property type="entry name" value="DNA2/NAM7 HELICASE FAMILY MEMBER"/>
    <property type="match status" value="1"/>
</dbReference>
<evidence type="ECO:0000256" key="3">
    <source>
        <dbReference type="ARBA" id="ARBA00022801"/>
    </source>
</evidence>
<dbReference type="InterPro" id="IPR011335">
    <property type="entry name" value="Restrct_endonuc-II-like"/>
</dbReference>
<sequence>MKEILNKYKDRLINLSGKNRSLSMKKLYKKRAFDLSNLEEFNGDIYLEVLEYINNTKKKKYEIIHDYSDFRSREMKKIEDEYDKNLKILEEKFKEIENFKNDEKYIDKKERLEKKLNESIEKLNRKVDRLISYSESIKVLNKEVIDIEKETGKMELYIAYPFVEGYFKDETFFKAPLLLYQVSLSKEGDRWFLNNESEGKIIINKVFLLAIEKYNEVKISGFEDEYKEISNKVISDIVKKIKEFGVVLEYKPQNIEKFKEYTSKELPNYNLGTGKVLQNLLIGQFPLANSIYNDYMELIDLELNNNLLESLLKTGVESESEYNEEVEEHGKLSFSEQELYLTSQLDYSQEIAVKKSNSSNKIVIYGPPGTGKSQTITNIISNGLANGKKILMVSQKRAALDVIYNRLGELNSKAVIIHDINNDKKGFYAFLSSALENIETFNDDYFEQIKENNEYIDKKITLLEKLARALSENTDYGLTLQEMYSKTKEIKDKEDERFNKFLKYRKLSKIDKFNKISYKNIYKDINEINNEIIQAYLECTKLRNKNKLIDDINNNLNIIEISEVRLNLEEAIENIKFINKLKDNDENLYKKSIDYLKLHKESLNDGGIEKLANNINEKENGYLREKLNSGKWWILDSTKEEYYEFLKKKLEKDKYYISKDKLIKLAYEYNENKNGYLKNKLNNKPWWNIIQWFKYSKNKKKEAENLIEFDKLEKEITKDFLEISEKISSKYYENDKIDRENEIEFKKRYNDILNKLKNVNKNFIKLIENLGALKIAFSEFQYKEIIDKFFDYKDITGYLKDYISAVNILDEYNDIIKIDSSITDIQRKALKYSQSDDGSIKLDDVRLIIQFSILQNILEIEKDPEIKEAISYIEKFEDIVTLTNEKMQLKQEAVRNFIIEKCNLAVEKLQYKKEFKEFKRQANKKRLLWPIRKYMENYSEFVLDVFPCFLLGPETVSDILPMTEGLFDLVIFDEASQMYIEDAIPTIFRAKKVIVAGDDKQLRPNGTFKSTISSEVEEEEDSENLAALEEESLLDLAKVNYDKLHLTYHYRSQYEELISFSNYAFYDGKLKVAPNLISSSAEFRPIERVMCKNGAWIDRSNEEEANKIVEIVYKILKERKNNETLGIITFNINQKTTIENMLERKAQEDSEFRELYVSEIDRVENNEDVSLFVKNIENVQGDERDIIIFSIGYGRNENGRVSVNFGALSQDGGENRLNVAISRAKKKIYVVTSIEPEELNVESAKNKGPKLFKKYLQYVRAVSNGDKKEQSIILNSLVDSDIIPNKERKHDSDFEAEVYDMLVEKGYEVHTQVGVSGYRIDMAIYDNKSEKYILGIECDGAAYHSSKSARERDIHRQRYLECRGWNIIRVWSKHWWSNPINEIRRIENKVKEIEYNNLKKFN</sequence>
<comment type="caution">
    <text evidence="10">The sequence shown here is derived from an EMBL/GenBank/DDBJ whole genome shotgun (WGS) entry which is preliminary data.</text>
</comment>
<feature type="domain" description="Restriction endonuclease type II-like" evidence="9">
    <location>
        <begin position="1294"/>
        <end position="1389"/>
    </location>
</feature>
<keyword evidence="3" id="KW-0378">Hydrolase</keyword>
<evidence type="ECO:0000313" key="10">
    <source>
        <dbReference type="EMBL" id="MDZ4909374.1"/>
    </source>
</evidence>
<dbReference type="Proteomes" id="UP001288778">
    <property type="component" value="Unassembled WGS sequence"/>
</dbReference>
<feature type="domain" description="DNA2/NAM7 helicase helicase" evidence="7">
    <location>
        <begin position="344"/>
        <end position="532"/>
    </location>
</feature>
<keyword evidence="2" id="KW-0547">Nucleotide-binding</keyword>
<evidence type="ECO:0000256" key="5">
    <source>
        <dbReference type="ARBA" id="ARBA00022840"/>
    </source>
</evidence>
<comment type="similarity">
    <text evidence="1">Belongs to the DNA2/NAM7 helicase family.</text>
</comment>
<dbReference type="Gene3D" id="3.40.50.300">
    <property type="entry name" value="P-loop containing nucleotide triphosphate hydrolases"/>
    <property type="match status" value="3"/>
</dbReference>
<dbReference type="CDD" id="cd18808">
    <property type="entry name" value="SF1_C_Upf1"/>
    <property type="match status" value="1"/>
</dbReference>
<dbReference type="FunFam" id="3.40.960.10:FF:000002">
    <property type="entry name" value="DNA helicase related protein"/>
    <property type="match status" value="1"/>
</dbReference>
<evidence type="ECO:0000256" key="1">
    <source>
        <dbReference type="ARBA" id="ARBA00007913"/>
    </source>
</evidence>
<reference evidence="10" key="1">
    <citation type="submission" date="2019-11" db="EMBL/GenBank/DDBJ databases">
        <title>Characterization of Clostridium perfringens isolates from swine manure treated agricultural soils.</title>
        <authorList>
            <person name="Wushke S.T."/>
        </authorList>
    </citation>
    <scope>NUCLEOTIDE SEQUENCE</scope>
    <source>
        <strain evidence="10">X94</strain>
    </source>
</reference>
<proteinExistence type="inferred from homology"/>
<name>A0AAW9I0J1_CLOPF</name>
<evidence type="ECO:0000313" key="11">
    <source>
        <dbReference type="Proteomes" id="UP001288778"/>
    </source>
</evidence>
<keyword evidence="6" id="KW-0175">Coiled coil</keyword>
<dbReference type="PANTHER" id="PTHR43788:SF8">
    <property type="entry name" value="DNA-BINDING PROTEIN SMUBP-2"/>
    <property type="match status" value="1"/>
</dbReference>
<dbReference type="EMBL" id="WNUI01000024">
    <property type="protein sequence ID" value="MDZ4909374.1"/>
    <property type="molecule type" value="Genomic_DNA"/>
</dbReference>
<dbReference type="InterPro" id="IPR041679">
    <property type="entry name" value="DNA2/NAM7-like_C"/>
</dbReference>
<dbReference type="Pfam" id="PF13086">
    <property type="entry name" value="AAA_11"/>
    <property type="match status" value="2"/>
</dbReference>
<dbReference type="InterPro" id="IPR050534">
    <property type="entry name" value="Coronavir_polyprotein_1ab"/>
</dbReference>